<dbReference type="Proteomes" id="UP001176961">
    <property type="component" value="Unassembled WGS sequence"/>
</dbReference>
<evidence type="ECO:0000259" key="2">
    <source>
        <dbReference type="Pfam" id="PF23003"/>
    </source>
</evidence>
<name>A0AA36MA74_CYLNA</name>
<protein>
    <recommendedName>
        <fullName evidence="2">Abnormal cell migration protein 18-like fibronectin type I domain-containing protein</fullName>
    </recommendedName>
</protein>
<feature type="domain" description="Abnormal cell migration protein 18-like fibronectin type I" evidence="2">
    <location>
        <begin position="51"/>
        <end position="116"/>
    </location>
</feature>
<organism evidence="3 4">
    <name type="scientific">Cylicocyclus nassatus</name>
    <name type="common">Nematode worm</name>
    <dbReference type="NCBI Taxonomy" id="53992"/>
    <lineage>
        <taxon>Eukaryota</taxon>
        <taxon>Metazoa</taxon>
        <taxon>Ecdysozoa</taxon>
        <taxon>Nematoda</taxon>
        <taxon>Chromadorea</taxon>
        <taxon>Rhabditida</taxon>
        <taxon>Rhabditina</taxon>
        <taxon>Rhabditomorpha</taxon>
        <taxon>Strongyloidea</taxon>
        <taxon>Strongylidae</taxon>
        <taxon>Cylicocyclus</taxon>
    </lineage>
</organism>
<sequence length="123" mass="13857">RTCSLSKVFELLNLRGGNHIHNAPLLRLHIAPVMRVLFIVLAFLATASCLCKIGGKDRSENEKWTNDNFMVQCQRTKKGWKAKVIGCVVDSHEIPVGGKLLLGKTAYLCEKSKEGVVLRYLWY</sequence>
<evidence type="ECO:0000313" key="4">
    <source>
        <dbReference type="Proteomes" id="UP001176961"/>
    </source>
</evidence>
<keyword evidence="1" id="KW-0812">Transmembrane</keyword>
<dbReference type="InterPro" id="IPR055119">
    <property type="entry name" value="Mig18_Fn1"/>
</dbReference>
<accession>A0AA36MA74</accession>
<dbReference type="AlphaFoldDB" id="A0AA36MA74"/>
<keyword evidence="1" id="KW-1133">Transmembrane helix</keyword>
<gene>
    <name evidence="3" type="ORF">CYNAS_LOCUS17267</name>
</gene>
<feature type="non-terminal residue" evidence="3">
    <location>
        <position position="1"/>
    </location>
</feature>
<comment type="caution">
    <text evidence="3">The sequence shown here is derived from an EMBL/GenBank/DDBJ whole genome shotgun (WGS) entry which is preliminary data.</text>
</comment>
<feature type="transmembrane region" description="Helical" evidence="1">
    <location>
        <begin position="33"/>
        <end position="53"/>
    </location>
</feature>
<dbReference type="Pfam" id="PF23003">
    <property type="entry name" value="Fn1_2"/>
    <property type="match status" value="1"/>
</dbReference>
<evidence type="ECO:0000313" key="3">
    <source>
        <dbReference type="EMBL" id="CAJ0605284.1"/>
    </source>
</evidence>
<keyword evidence="4" id="KW-1185">Reference proteome</keyword>
<reference evidence="3" key="1">
    <citation type="submission" date="2023-07" db="EMBL/GenBank/DDBJ databases">
        <authorList>
            <consortium name="CYATHOMIX"/>
        </authorList>
    </citation>
    <scope>NUCLEOTIDE SEQUENCE</scope>
    <source>
        <strain evidence="3">N/A</strain>
    </source>
</reference>
<evidence type="ECO:0000256" key="1">
    <source>
        <dbReference type="SAM" id="Phobius"/>
    </source>
</evidence>
<proteinExistence type="predicted"/>
<keyword evidence="1" id="KW-0472">Membrane</keyword>
<dbReference type="EMBL" id="CATQJL010000316">
    <property type="protein sequence ID" value="CAJ0605284.1"/>
    <property type="molecule type" value="Genomic_DNA"/>
</dbReference>